<proteinExistence type="predicted"/>
<dbReference type="AlphaFoldDB" id="S0F3I2"/>
<evidence type="ECO:0000313" key="1">
    <source>
        <dbReference type="EMBL" id="CDF77419.1"/>
    </source>
</evidence>
<dbReference type="Gramene" id="CDF77419">
    <property type="protein sequence ID" value="CDF77419"/>
    <property type="gene ID" value="CHC_T00007928001"/>
</dbReference>
<keyword evidence="2" id="KW-1185">Reference proteome</keyword>
<protein>
    <recommendedName>
        <fullName evidence="3">Chromo domain-containing protein</fullName>
    </recommendedName>
</protein>
<reference evidence="2" key="1">
    <citation type="journal article" date="2013" name="Proc. Natl. Acad. Sci. U.S.A.">
        <title>Genome structure and metabolic features in the red seaweed Chondrus crispus shed light on evolution of the Archaeplastida.</title>
        <authorList>
            <person name="Collen J."/>
            <person name="Porcel B."/>
            <person name="Carre W."/>
            <person name="Ball S.G."/>
            <person name="Chaparro C."/>
            <person name="Tonon T."/>
            <person name="Barbeyron T."/>
            <person name="Michel G."/>
            <person name="Noel B."/>
            <person name="Valentin K."/>
            <person name="Elias M."/>
            <person name="Artiguenave F."/>
            <person name="Arun A."/>
            <person name="Aury J.M."/>
            <person name="Barbosa-Neto J.F."/>
            <person name="Bothwell J.H."/>
            <person name="Bouget F.Y."/>
            <person name="Brillet L."/>
            <person name="Cabello-Hurtado F."/>
            <person name="Capella-Gutierrez S."/>
            <person name="Charrier B."/>
            <person name="Cladiere L."/>
            <person name="Cock J.M."/>
            <person name="Coelho S.M."/>
            <person name="Colleoni C."/>
            <person name="Czjzek M."/>
            <person name="Da Silva C."/>
            <person name="Delage L."/>
            <person name="Denoeud F."/>
            <person name="Deschamps P."/>
            <person name="Dittami S.M."/>
            <person name="Gabaldon T."/>
            <person name="Gachon C.M."/>
            <person name="Groisillier A."/>
            <person name="Herve C."/>
            <person name="Jabbari K."/>
            <person name="Katinka M."/>
            <person name="Kloareg B."/>
            <person name="Kowalczyk N."/>
            <person name="Labadie K."/>
            <person name="Leblanc C."/>
            <person name="Lopez P.J."/>
            <person name="McLachlan D.H."/>
            <person name="Meslet-Cladiere L."/>
            <person name="Moustafa A."/>
            <person name="Nehr Z."/>
            <person name="Nyvall Collen P."/>
            <person name="Panaud O."/>
            <person name="Partensky F."/>
            <person name="Poulain J."/>
            <person name="Rensing S.A."/>
            <person name="Rousvoal S."/>
            <person name="Samson G."/>
            <person name="Symeonidi A."/>
            <person name="Weissenbach J."/>
            <person name="Zambounis A."/>
            <person name="Wincker P."/>
            <person name="Boyen C."/>
        </authorList>
    </citation>
    <scope>NUCLEOTIDE SEQUENCE [LARGE SCALE GENOMIC DNA]</scope>
    <source>
        <strain evidence="2">cv. Stackhouse</strain>
    </source>
</reference>
<dbReference type="KEGG" id="ccp:CHC_T00007928001"/>
<dbReference type="RefSeq" id="XP_005712293.1">
    <property type="nucleotide sequence ID" value="XM_005712236.1"/>
</dbReference>
<dbReference type="Proteomes" id="UP000012073">
    <property type="component" value="Unassembled WGS sequence"/>
</dbReference>
<dbReference type="SUPFAM" id="SSF54160">
    <property type="entry name" value="Chromo domain-like"/>
    <property type="match status" value="1"/>
</dbReference>
<dbReference type="EMBL" id="HG001523">
    <property type="protein sequence ID" value="CDF77419.1"/>
    <property type="molecule type" value="Genomic_DNA"/>
</dbReference>
<name>S0F3I2_CHOCR</name>
<accession>S0F3I2</accession>
<dbReference type="InterPro" id="IPR016197">
    <property type="entry name" value="Chromo-like_dom_sf"/>
</dbReference>
<dbReference type="GeneID" id="17320074"/>
<evidence type="ECO:0000313" key="2">
    <source>
        <dbReference type="Proteomes" id="UP000012073"/>
    </source>
</evidence>
<sequence length="61" mass="7485">MDITGTRKEGIWIQVQWLGLPDRRDWTWQPLKELFEDVPDMVREFLDATRRIVSQERQRQN</sequence>
<dbReference type="OrthoDB" id="78677at2759"/>
<evidence type="ECO:0008006" key="3">
    <source>
        <dbReference type="Google" id="ProtNLM"/>
    </source>
</evidence>
<organism evidence="1 2">
    <name type="scientific">Chondrus crispus</name>
    <name type="common">Carrageen Irish moss</name>
    <name type="synonym">Polymorpha crispa</name>
    <dbReference type="NCBI Taxonomy" id="2769"/>
    <lineage>
        <taxon>Eukaryota</taxon>
        <taxon>Rhodophyta</taxon>
        <taxon>Florideophyceae</taxon>
        <taxon>Rhodymeniophycidae</taxon>
        <taxon>Gigartinales</taxon>
        <taxon>Gigartinaceae</taxon>
        <taxon>Chondrus</taxon>
    </lineage>
</organism>
<dbReference type="Gene3D" id="2.40.50.40">
    <property type="match status" value="1"/>
</dbReference>
<gene>
    <name evidence="1" type="ORF">CHC_T00007928001</name>
</gene>